<evidence type="ECO:0000256" key="1">
    <source>
        <dbReference type="SAM" id="Phobius"/>
    </source>
</evidence>
<evidence type="ECO:0000313" key="3">
    <source>
        <dbReference type="Proteomes" id="UP001632038"/>
    </source>
</evidence>
<keyword evidence="1" id="KW-0472">Membrane</keyword>
<organism evidence="2 3">
    <name type="scientific">Castilleja foliolosa</name>
    <dbReference type="NCBI Taxonomy" id="1961234"/>
    <lineage>
        <taxon>Eukaryota</taxon>
        <taxon>Viridiplantae</taxon>
        <taxon>Streptophyta</taxon>
        <taxon>Embryophyta</taxon>
        <taxon>Tracheophyta</taxon>
        <taxon>Spermatophyta</taxon>
        <taxon>Magnoliopsida</taxon>
        <taxon>eudicotyledons</taxon>
        <taxon>Gunneridae</taxon>
        <taxon>Pentapetalae</taxon>
        <taxon>asterids</taxon>
        <taxon>lamiids</taxon>
        <taxon>Lamiales</taxon>
        <taxon>Orobanchaceae</taxon>
        <taxon>Pedicularideae</taxon>
        <taxon>Castillejinae</taxon>
        <taxon>Castilleja</taxon>
    </lineage>
</organism>
<dbReference type="AlphaFoldDB" id="A0ABD3CUT7"/>
<feature type="transmembrane region" description="Helical" evidence="1">
    <location>
        <begin position="41"/>
        <end position="58"/>
    </location>
</feature>
<evidence type="ECO:0000313" key="2">
    <source>
        <dbReference type="EMBL" id="KAL3633423.1"/>
    </source>
</evidence>
<dbReference type="EMBL" id="JAVIJP010000029">
    <property type="protein sequence ID" value="KAL3633423.1"/>
    <property type="molecule type" value="Genomic_DNA"/>
</dbReference>
<dbReference type="Proteomes" id="UP001632038">
    <property type="component" value="Unassembled WGS sequence"/>
</dbReference>
<keyword evidence="1" id="KW-1133">Transmembrane helix</keyword>
<proteinExistence type="predicted"/>
<name>A0ABD3CUT7_9LAMI</name>
<reference evidence="3" key="1">
    <citation type="journal article" date="2024" name="IScience">
        <title>Strigolactones Initiate the Formation of Haustorium-like Structures in Castilleja.</title>
        <authorList>
            <person name="Buerger M."/>
            <person name="Peterson D."/>
            <person name="Chory J."/>
        </authorList>
    </citation>
    <scope>NUCLEOTIDE SEQUENCE [LARGE SCALE GENOMIC DNA]</scope>
</reference>
<keyword evidence="3" id="KW-1185">Reference proteome</keyword>
<gene>
    <name evidence="2" type="ORF">CASFOL_022185</name>
</gene>
<sequence length="97" mass="11192">MLLRSPPSSDLAPPRLFFIYLSKEPLISSLMRDPRFQMDPMTDLFSCFFGFALAMLALRRLKNSHYHSVSLLLFTSSCYLLGENIFTWAAIHFLCSH</sequence>
<protein>
    <submittedName>
        <fullName evidence="2">Uncharacterized protein</fullName>
    </submittedName>
</protein>
<accession>A0ABD3CUT7</accession>
<feature type="transmembrane region" description="Helical" evidence="1">
    <location>
        <begin position="70"/>
        <end position="91"/>
    </location>
</feature>
<comment type="caution">
    <text evidence="2">The sequence shown here is derived from an EMBL/GenBank/DDBJ whole genome shotgun (WGS) entry which is preliminary data.</text>
</comment>
<keyword evidence="1" id="KW-0812">Transmembrane</keyword>